<comment type="similarity">
    <text evidence="2">Belongs to the RRF family.</text>
</comment>
<dbReference type="AlphaFoldDB" id="A0A6J5Z272"/>
<name>A0A6J5Z272_9ZZZZ</name>
<evidence type="ECO:0000256" key="3">
    <source>
        <dbReference type="ARBA" id="ARBA00022490"/>
    </source>
</evidence>
<proteinExistence type="inferred from homology"/>
<dbReference type="InterPro" id="IPR023584">
    <property type="entry name" value="Ribosome_recyc_fac_dom"/>
</dbReference>
<evidence type="ECO:0000256" key="1">
    <source>
        <dbReference type="ARBA" id="ARBA00004496"/>
    </source>
</evidence>
<feature type="domain" description="Ribosome recycling factor" evidence="5">
    <location>
        <begin position="23"/>
        <end position="185"/>
    </location>
</feature>
<dbReference type="FunFam" id="1.10.132.20:FF:000001">
    <property type="entry name" value="Ribosome-recycling factor"/>
    <property type="match status" value="1"/>
</dbReference>
<comment type="subcellular location">
    <subcellularLocation>
        <location evidence="1">Cytoplasm</location>
    </subcellularLocation>
</comment>
<keyword evidence="3" id="KW-0963">Cytoplasm</keyword>
<dbReference type="SUPFAM" id="SSF55194">
    <property type="entry name" value="Ribosome recycling factor, RRF"/>
    <property type="match status" value="1"/>
</dbReference>
<dbReference type="NCBIfam" id="TIGR00496">
    <property type="entry name" value="frr"/>
    <property type="match status" value="1"/>
</dbReference>
<dbReference type="InterPro" id="IPR036191">
    <property type="entry name" value="RRF_sf"/>
</dbReference>
<evidence type="ECO:0000259" key="5">
    <source>
        <dbReference type="Pfam" id="PF01765"/>
    </source>
</evidence>
<dbReference type="EMBL" id="CAESAF010000039">
    <property type="protein sequence ID" value="CAB4335327.1"/>
    <property type="molecule type" value="Genomic_DNA"/>
</dbReference>
<organism evidence="6">
    <name type="scientific">freshwater metagenome</name>
    <dbReference type="NCBI Taxonomy" id="449393"/>
    <lineage>
        <taxon>unclassified sequences</taxon>
        <taxon>metagenomes</taxon>
        <taxon>ecological metagenomes</taxon>
    </lineage>
</organism>
<dbReference type="InterPro" id="IPR002661">
    <property type="entry name" value="Ribosome_recyc_fac"/>
</dbReference>
<keyword evidence="4" id="KW-0648">Protein biosynthesis</keyword>
<dbReference type="HAMAP" id="MF_00040">
    <property type="entry name" value="RRF"/>
    <property type="match status" value="1"/>
</dbReference>
<dbReference type="Gene3D" id="3.30.1360.40">
    <property type="match status" value="1"/>
</dbReference>
<dbReference type="GO" id="GO:0043023">
    <property type="term" value="F:ribosomal large subunit binding"/>
    <property type="evidence" value="ECO:0007669"/>
    <property type="project" value="TreeGrafter"/>
</dbReference>
<dbReference type="GO" id="GO:0006412">
    <property type="term" value="P:translation"/>
    <property type="evidence" value="ECO:0007669"/>
    <property type="project" value="UniProtKB-KW"/>
</dbReference>
<dbReference type="Pfam" id="PF01765">
    <property type="entry name" value="RRF"/>
    <property type="match status" value="1"/>
</dbReference>
<reference evidence="6" key="1">
    <citation type="submission" date="2020-05" db="EMBL/GenBank/DDBJ databases">
        <authorList>
            <person name="Chiriac C."/>
            <person name="Salcher M."/>
            <person name="Ghai R."/>
            <person name="Kavagutti S V."/>
        </authorList>
    </citation>
    <scope>NUCLEOTIDE SEQUENCE</scope>
</reference>
<sequence>MADVASALADAQSKMDKAVEVAKDDFATIRTGRAHPALFNKIMVDYYGTYTPLSQLASIQVPEARLAIVAPFDKGAMAGIEKAIRESDLGVNPGNDGVVIRVALPQLSEERRKDYIKVAKGKAEDSKVSIRNIRRAAKEMMEKLEKDGDIGKDDLARGEKELEKVTAEHVTKIDELLKHKEAELLEV</sequence>
<accession>A0A6J5Z272</accession>
<dbReference type="GO" id="GO:0005737">
    <property type="term" value="C:cytoplasm"/>
    <property type="evidence" value="ECO:0007669"/>
    <property type="project" value="UniProtKB-SubCell"/>
</dbReference>
<dbReference type="PANTHER" id="PTHR20982">
    <property type="entry name" value="RIBOSOME RECYCLING FACTOR"/>
    <property type="match status" value="1"/>
</dbReference>
<dbReference type="CDD" id="cd00520">
    <property type="entry name" value="RRF"/>
    <property type="match status" value="1"/>
</dbReference>
<dbReference type="PANTHER" id="PTHR20982:SF3">
    <property type="entry name" value="MITOCHONDRIAL RIBOSOME RECYCLING FACTOR PSEUDO 1"/>
    <property type="match status" value="1"/>
</dbReference>
<evidence type="ECO:0000256" key="4">
    <source>
        <dbReference type="ARBA" id="ARBA00022917"/>
    </source>
</evidence>
<dbReference type="FunFam" id="3.30.1360.40:FF:000001">
    <property type="entry name" value="Ribosome-recycling factor"/>
    <property type="match status" value="1"/>
</dbReference>
<evidence type="ECO:0000256" key="2">
    <source>
        <dbReference type="ARBA" id="ARBA00005912"/>
    </source>
</evidence>
<gene>
    <name evidence="6" type="ORF">UFOPK3574_00510</name>
</gene>
<evidence type="ECO:0000313" key="6">
    <source>
        <dbReference type="EMBL" id="CAB4335327.1"/>
    </source>
</evidence>
<dbReference type="Gene3D" id="1.10.132.20">
    <property type="entry name" value="Ribosome-recycling factor"/>
    <property type="match status" value="1"/>
</dbReference>
<protein>
    <submittedName>
        <fullName evidence="6">Unannotated protein</fullName>
    </submittedName>
</protein>